<organism evidence="1 2">
    <name type="scientific">Psychrobacter glacincola</name>
    <dbReference type="NCBI Taxonomy" id="56810"/>
    <lineage>
        <taxon>Bacteria</taxon>
        <taxon>Pseudomonadati</taxon>
        <taxon>Pseudomonadota</taxon>
        <taxon>Gammaproteobacteria</taxon>
        <taxon>Moraxellales</taxon>
        <taxon>Moraxellaceae</taxon>
        <taxon>Psychrobacter</taxon>
    </lineage>
</organism>
<dbReference type="RefSeq" id="WP_201563749.1">
    <property type="nucleotide sequence ID" value="NZ_CAJGZK010000017.1"/>
</dbReference>
<name>A0ABW1W6H0_9GAMM</name>
<accession>A0ABW1W6H0</accession>
<sequence>MTTKTIQDYLAKQQVLDEQTIVTEDTDYVDLDTMDKEALQEVSYAEETVEINLVN</sequence>
<keyword evidence="2" id="KW-1185">Reference proteome</keyword>
<dbReference type="Proteomes" id="UP001596264">
    <property type="component" value="Unassembled WGS sequence"/>
</dbReference>
<protein>
    <submittedName>
        <fullName evidence="1">Uncharacterized protein</fullName>
    </submittedName>
</protein>
<evidence type="ECO:0000313" key="2">
    <source>
        <dbReference type="Proteomes" id="UP001596264"/>
    </source>
</evidence>
<reference evidence="2" key="1">
    <citation type="journal article" date="2019" name="Int. J. Syst. Evol. Microbiol.">
        <title>The Global Catalogue of Microorganisms (GCM) 10K type strain sequencing project: providing services to taxonomists for standard genome sequencing and annotation.</title>
        <authorList>
            <consortium name="The Broad Institute Genomics Platform"/>
            <consortium name="The Broad Institute Genome Sequencing Center for Infectious Disease"/>
            <person name="Wu L."/>
            <person name="Ma J."/>
        </authorList>
    </citation>
    <scope>NUCLEOTIDE SEQUENCE [LARGE SCALE GENOMIC DNA]</scope>
    <source>
        <strain evidence="2">CCM 2050</strain>
    </source>
</reference>
<comment type="caution">
    <text evidence="1">The sequence shown here is derived from an EMBL/GenBank/DDBJ whole genome shotgun (WGS) entry which is preliminary data.</text>
</comment>
<evidence type="ECO:0000313" key="1">
    <source>
        <dbReference type="EMBL" id="MFC6380724.1"/>
    </source>
</evidence>
<proteinExistence type="predicted"/>
<gene>
    <name evidence="1" type="ORF">ACFP58_04440</name>
</gene>
<dbReference type="EMBL" id="JBHSTZ010000013">
    <property type="protein sequence ID" value="MFC6380724.1"/>
    <property type="molecule type" value="Genomic_DNA"/>
</dbReference>